<keyword evidence="5 6" id="KW-0472">Membrane</keyword>
<evidence type="ECO:0000313" key="7">
    <source>
        <dbReference type="EMBL" id="BBE30321.1"/>
    </source>
</evidence>
<organism evidence="7 8">
    <name type="scientific">Tepiditoga spiralis</name>
    <dbReference type="NCBI Taxonomy" id="2108365"/>
    <lineage>
        <taxon>Bacteria</taxon>
        <taxon>Thermotogati</taxon>
        <taxon>Thermotogota</taxon>
        <taxon>Thermotogae</taxon>
        <taxon>Petrotogales</taxon>
        <taxon>Petrotogaceae</taxon>
        <taxon>Tepiditoga</taxon>
    </lineage>
</organism>
<evidence type="ECO:0000313" key="8">
    <source>
        <dbReference type="Proteomes" id="UP000516361"/>
    </source>
</evidence>
<accession>A0A7G1G1Z8</accession>
<dbReference type="Proteomes" id="UP000516361">
    <property type="component" value="Chromosome"/>
</dbReference>
<dbReference type="KEGG" id="ocy:OSSY52_04620"/>
<evidence type="ECO:0000256" key="3">
    <source>
        <dbReference type="ARBA" id="ARBA00022692"/>
    </source>
</evidence>
<dbReference type="RefSeq" id="WP_190615433.1">
    <property type="nucleotide sequence ID" value="NZ_AP018712.1"/>
</dbReference>
<feature type="transmembrane region" description="Helical" evidence="6">
    <location>
        <begin position="74"/>
        <end position="93"/>
    </location>
</feature>
<sequence length="311" mass="32585">MIYFLIPAIFLGWSLGSNDAANLFGPPVSSGIIKYKHAIIIASIFVVLGAIIGGAAGLKTIGGLTDINLRESSISLFGAALTVTFMTFLGLPVSTSQAVVGSLVGVGMLRGSVDLSKLIKVVISWVGTPIGALIIAFFAYKIVSYFFRQFLSVQKQDIFIIVGTWAVGIYGSYSLGANNVANVTGALVGRNELFTIPLMATIGGLSIAFGILTFSKRVMMTVGKGIIELDHFSSMITIFAASATVWIYSLIGVPVSSSQSIVGAIIGIGFATGTKTVDKKAIFKIVSGWVSTPVLSGIISVIVTLIMEVIL</sequence>
<name>A0A7G1G1Z8_9BACT</name>
<dbReference type="Pfam" id="PF01384">
    <property type="entry name" value="PHO4"/>
    <property type="match status" value="2"/>
</dbReference>
<gene>
    <name evidence="7" type="ORF">OSSY52_04620</name>
</gene>
<keyword evidence="3 6" id="KW-0812">Transmembrane</keyword>
<evidence type="ECO:0000256" key="5">
    <source>
        <dbReference type="ARBA" id="ARBA00023136"/>
    </source>
</evidence>
<feature type="transmembrane region" description="Helical" evidence="6">
    <location>
        <begin position="158"/>
        <end position="176"/>
    </location>
</feature>
<feature type="transmembrane region" description="Helical" evidence="6">
    <location>
        <begin position="196"/>
        <end position="214"/>
    </location>
</feature>
<comment type="subcellular location">
    <subcellularLocation>
        <location evidence="1">Membrane</location>
        <topology evidence="1">Multi-pass membrane protein</topology>
    </subcellularLocation>
</comment>
<dbReference type="GO" id="GO:0035435">
    <property type="term" value="P:phosphate ion transmembrane transport"/>
    <property type="evidence" value="ECO:0007669"/>
    <property type="project" value="TreeGrafter"/>
</dbReference>
<dbReference type="GO" id="GO:0016020">
    <property type="term" value="C:membrane"/>
    <property type="evidence" value="ECO:0007669"/>
    <property type="project" value="UniProtKB-SubCell"/>
</dbReference>
<feature type="transmembrane region" description="Helical" evidence="6">
    <location>
        <begin position="235"/>
        <end position="255"/>
    </location>
</feature>
<feature type="transmembrane region" description="Helical" evidence="6">
    <location>
        <begin position="261"/>
        <end position="277"/>
    </location>
</feature>
<evidence type="ECO:0000256" key="1">
    <source>
        <dbReference type="ARBA" id="ARBA00004141"/>
    </source>
</evidence>
<evidence type="ECO:0000256" key="4">
    <source>
        <dbReference type="ARBA" id="ARBA00022989"/>
    </source>
</evidence>
<dbReference type="GO" id="GO:0005315">
    <property type="term" value="F:phosphate transmembrane transporter activity"/>
    <property type="evidence" value="ECO:0007669"/>
    <property type="project" value="InterPro"/>
</dbReference>
<keyword evidence="4 6" id="KW-1133">Transmembrane helix</keyword>
<keyword evidence="8" id="KW-1185">Reference proteome</keyword>
<dbReference type="PANTHER" id="PTHR11101">
    <property type="entry name" value="PHOSPHATE TRANSPORTER"/>
    <property type="match status" value="1"/>
</dbReference>
<evidence type="ECO:0000256" key="2">
    <source>
        <dbReference type="ARBA" id="ARBA00022448"/>
    </source>
</evidence>
<dbReference type="AlphaFoldDB" id="A0A7G1G1Z8"/>
<keyword evidence="2" id="KW-0813">Transport</keyword>
<proteinExistence type="predicted"/>
<dbReference type="InterPro" id="IPR001204">
    <property type="entry name" value="Phos_transporter"/>
</dbReference>
<protein>
    <submittedName>
        <fullName evidence="7">Anion permease</fullName>
    </submittedName>
</protein>
<reference evidence="7 8" key="1">
    <citation type="submission" date="2018-06" db="EMBL/GenBank/DDBJ databases">
        <title>Genome sequencing of Oceanotoga sp. sy52.</title>
        <authorList>
            <person name="Mori K."/>
        </authorList>
    </citation>
    <scope>NUCLEOTIDE SEQUENCE [LARGE SCALE GENOMIC DNA]</scope>
    <source>
        <strain evidence="8">sy52</strain>
    </source>
</reference>
<dbReference type="InParanoid" id="A0A7G1G1Z8"/>
<dbReference type="FunCoup" id="A0A7G1G1Z8">
    <property type="interactions" value="4"/>
</dbReference>
<evidence type="ECO:0000256" key="6">
    <source>
        <dbReference type="SAM" id="Phobius"/>
    </source>
</evidence>
<feature type="transmembrane region" description="Helical" evidence="6">
    <location>
        <begin position="122"/>
        <end position="146"/>
    </location>
</feature>
<feature type="transmembrane region" description="Helical" evidence="6">
    <location>
        <begin position="39"/>
        <end position="62"/>
    </location>
</feature>
<feature type="transmembrane region" description="Helical" evidence="6">
    <location>
        <begin position="289"/>
        <end position="310"/>
    </location>
</feature>
<dbReference type="PANTHER" id="PTHR11101:SF80">
    <property type="entry name" value="PHOSPHATE TRANSPORTER"/>
    <property type="match status" value="1"/>
</dbReference>
<dbReference type="EMBL" id="AP018712">
    <property type="protein sequence ID" value="BBE30321.1"/>
    <property type="molecule type" value="Genomic_DNA"/>
</dbReference>